<keyword evidence="2" id="KW-1185">Reference proteome</keyword>
<reference evidence="1" key="2">
    <citation type="submission" date="2020-09" db="EMBL/GenBank/DDBJ databases">
        <authorList>
            <person name="Sun Q."/>
            <person name="Sedlacek I."/>
        </authorList>
    </citation>
    <scope>NUCLEOTIDE SEQUENCE</scope>
    <source>
        <strain evidence="1">CCM 7684</strain>
    </source>
</reference>
<proteinExistence type="predicted"/>
<organism evidence="1 2">
    <name type="scientific">Agaricicola taiwanensis</name>
    <dbReference type="NCBI Taxonomy" id="591372"/>
    <lineage>
        <taxon>Bacteria</taxon>
        <taxon>Pseudomonadati</taxon>
        <taxon>Pseudomonadota</taxon>
        <taxon>Alphaproteobacteria</taxon>
        <taxon>Rhodobacterales</taxon>
        <taxon>Paracoccaceae</taxon>
        <taxon>Agaricicola</taxon>
    </lineage>
</organism>
<evidence type="ECO:0000313" key="2">
    <source>
        <dbReference type="Proteomes" id="UP000602745"/>
    </source>
</evidence>
<dbReference type="RefSeq" id="WP_188410648.1">
    <property type="nucleotide sequence ID" value="NZ_BMCP01000004.1"/>
</dbReference>
<dbReference type="AlphaFoldDB" id="A0A8J3DX93"/>
<dbReference type="EMBL" id="BMCP01000004">
    <property type="protein sequence ID" value="GGE51212.1"/>
    <property type="molecule type" value="Genomic_DNA"/>
</dbReference>
<sequence>MLERTKGLIFALPYNGTPADYVTWIERIADTGDNRTRLHFCITVPKGRTVMLDAWEDWERESVAFIAQRWGLPSEPRFLRKQPEMPPVW</sequence>
<gene>
    <name evidence="1" type="ORF">GCM10007276_30340</name>
</gene>
<name>A0A8J3DX93_9RHOB</name>
<accession>A0A8J3DX93</accession>
<dbReference type="Proteomes" id="UP000602745">
    <property type="component" value="Unassembled WGS sequence"/>
</dbReference>
<protein>
    <submittedName>
        <fullName evidence="1">Uncharacterized protein</fullName>
    </submittedName>
</protein>
<comment type="caution">
    <text evidence="1">The sequence shown here is derived from an EMBL/GenBank/DDBJ whole genome shotgun (WGS) entry which is preliminary data.</text>
</comment>
<reference evidence="1" key="1">
    <citation type="journal article" date="2014" name="Int. J. Syst. Evol. Microbiol.">
        <title>Complete genome sequence of Corynebacterium casei LMG S-19264T (=DSM 44701T), isolated from a smear-ripened cheese.</title>
        <authorList>
            <consortium name="US DOE Joint Genome Institute (JGI-PGF)"/>
            <person name="Walter F."/>
            <person name="Albersmeier A."/>
            <person name="Kalinowski J."/>
            <person name="Ruckert C."/>
        </authorList>
    </citation>
    <scope>NUCLEOTIDE SEQUENCE</scope>
    <source>
        <strain evidence="1">CCM 7684</strain>
    </source>
</reference>
<evidence type="ECO:0000313" key="1">
    <source>
        <dbReference type="EMBL" id="GGE51212.1"/>
    </source>
</evidence>